<reference evidence="4 5" key="1">
    <citation type="submission" date="2024-02" db="EMBL/GenBank/DDBJ databases">
        <authorList>
            <person name="Saticioglu I.B."/>
        </authorList>
    </citation>
    <scope>NUCLEOTIDE SEQUENCE [LARGE SCALE GENOMIC DNA]</scope>
    <source>
        <strain evidence="4 5">Mu-43</strain>
    </source>
</reference>
<keyword evidence="5" id="KW-1185">Reference proteome</keyword>
<feature type="domain" description="Amine oxidase" evidence="3">
    <location>
        <begin position="250"/>
        <end position="442"/>
    </location>
</feature>
<dbReference type="Proteomes" id="UP001366085">
    <property type="component" value="Unassembled WGS sequence"/>
</dbReference>
<dbReference type="PANTHER" id="PTHR10742:SF410">
    <property type="entry name" value="LYSINE-SPECIFIC HISTONE DEMETHYLASE 2"/>
    <property type="match status" value="1"/>
</dbReference>
<keyword evidence="2" id="KW-0732">Signal</keyword>
<dbReference type="SUPFAM" id="SSF54373">
    <property type="entry name" value="FAD-linked reductases, C-terminal domain"/>
    <property type="match status" value="1"/>
</dbReference>
<dbReference type="InterPro" id="IPR036188">
    <property type="entry name" value="FAD/NAD-bd_sf"/>
</dbReference>
<evidence type="ECO:0000259" key="3">
    <source>
        <dbReference type="Pfam" id="PF01593"/>
    </source>
</evidence>
<dbReference type="PROSITE" id="PS51318">
    <property type="entry name" value="TAT"/>
    <property type="match status" value="1"/>
</dbReference>
<feature type="signal peptide" evidence="2">
    <location>
        <begin position="1"/>
        <end position="22"/>
    </location>
</feature>
<feature type="chain" id="PRO_5046276603" evidence="2">
    <location>
        <begin position="23"/>
        <end position="456"/>
    </location>
</feature>
<feature type="compositionally biased region" description="Pro residues" evidence="1">
    <location>
        <begin position="38"/>
        <end position="47"/>
    </location>
</feature>
<dbReference type="PROSITE" id="PS51257">
    <property type="entry name" value="PROKAR_LIPOPROTEIN"/>
    <property type="match status" value="1"/>
</dbReference>
<dbReference type="Pfam" id="PF13450">
    <property type="entry name" value="NAD_binding_8"/>
    <property type="match status" value="1"/>
</dbReference>
<dbReference type="Gene3D" id="3.50.50.60">
    <property type="entry name" value="FAD/NAD(P)-binding domain"/>
    <property type="match status" value="2"/>
</dbReference>
<evidence type="ECO:0000313" key="4">
    <source>
        <dbReference type="EMBL" id="MEJ1091407.1"/>
    </source>
</evidence>
<evidence type="ECO:0000256" key="2">
    <source>
        <dbReference type="SAM" id="SignalP"/>
    </source>
</evidence>
<dbReference type="InterPro" id="IPR050281">
    <property type="entry name" value="Flavin_monoamine_oxidase"/>
</dbReference>
<feature type="region of interest" description="Disordered" evidence="1">
    <location>
        <begin position="28"/>
        <end position="49"/>
    </location>
</feature>
<comment type="caution">
    <text evidence="4">The sequence shown here is derived from an EMBL/GenBank/DDBJ whole genome shotgun (WGS) entry which is preliminary data.</text>
</comment>
<gene>
    <name evidence="4" type="ORF">WDU93_06825</name>
</gene>
<dbReference type="RefSeq" id="WP_337318901.1">
    <property type="nucleotide sequence ID" value="NZ_JBBDGN010000005.1"/>
</dbReference>
<dbReference type="EMBL" id="JBBDGN010000005">
    <property type="protein sequence ID" value="MEJ1091407.1"/>
    <property type="molecule type" value="Genomic_DNA"/>
</dbReference>
<dbReference type="InterPro" id="IPR006311">
    <property type="entry name" value="TAT_signal"/>
</dbReference>
<dbReference type="PANTHER" id="PTHR10742">
    <property type="entry name" value="FLAVIN MONOAMINE OXIDASE"/>
    <property type="match status" value="1"/>
</dbReference>
<proteinExistence type="predicted"/>
<evidence type="ECO:0000313" key="5">
    <source>
        <dbReference type="Proteomes" id="UP001366085"/>
    </source>
</evidence>
<feature type="domain" description="Amine oxidase" evidence="3">
    <location>
        <begin position="48"/>
        <end position="120"/>
    </location>
</feature>
<dbReference type="InterPro" id="IPR002937">
    <property type="entry name" value="Amino_oxidase"/>
</dbReference>
<organism evidence="4 5">
    <name type="scientific">Microbacterium istanbulense</name>
    <dbReference type="NCBI Taxonomy" id="3122049"/>
    <lineage>
        <taxon>Bacteria</taxon>
        <taxon>Bacillati</taxon>
        <taxon>Actinomycetota</taxon>
        <taxon>Actinomycetes</taxon>
        <taxon>Micrococcales</taxon>
        <taxon>Microbacteriaceae</taxon>
        <taxon>Microbacterium</taxon>
    </lineage>
</organism>
<sequence>MSITRRTLLVGAGAGVVGVMLAACTGDPVPSPSTSSPTPRPTPPTAMPAPVSWMRSRWSTDPYALGARSYLPAGSAPELRQALAAPIADRLFLAGEATDESRPGTVLGAVDAGRAAAAAAIAAADGPERIAVVGAGLAGTVAARALADAGHTVTVIEARDRIGGRIHSVTDKDSDLPAQLGSWLSGPDEAAALRARLLSLGLTEIDLDTGTGWTADGETASLDTTPLREAIRRAGDGAIDIPLTDALAQAGADLDDEALAASLAWVSATSGVDPERASSWYPPNLLADELVGARGDVGAVVAEAAKGLDISLSSPVVRVAHDDSGVSLRLGTGESLSFARAIVTVPLGVLQKGGVEFAPALPLTHRGAIAELAAGAIETVWLRFDEPFWQTDAAIWHIIGGDASIRTWLNLAPATGEPVLVGLVGGAEAEAFAALDDEDAERVTAASLTYVIPAGE</sequence>
<dbReference type="SUPFAM" id="SSF51905">
    <property type="entry name" value="FAD/NAD(P)-binding domain"/>
    <property type="match status" value="2"/>
</dbReference>
<name>A0ABU8LM72_9MICO</name>
<protein>
    <submittedName>
        <fullName evidence="4">FAD-dependent oxidoreductase</fullName>
    </submittedName>
</protein>
<dbReference type="Pfam" id="PF01593">
    <property type="entry name" value="Amino_oxidase"/>
    <property type="match status" value="2"/>
</dbReference>
<accession>A0ABU8LM72</accession>
<evidence type="ECO:0000256" key="1">
    <source>
        <dbReference type="SAM" id="MobiDB-lite"/>
    </source>
</evidence>